<organism evidence="9 10">
    <name type="scientific">Lyticum sinuosum</name>
    <dbReference type="NCBI Taxonomy" id="1332059"/>
    <lineage>
        <taxon>Bacteria</taxon>
        <taxon>Pseudomonadati</taxon>
        <taxon>Pseudomonadota</taxon>
        <taxon>Alphaproteobacteria</taxon>
        <taxon>Rickettsiales</taxon>
        <taxon>Lyticum</taxon>
    </lineage>
</organism>
<gene>
    <name evidence="9" type="ORF">Lyticum_00555</name>
</gene>
<evidence type="ECO:0000256" key="1">
    <source>
        <dbReference type="ARBA" id="ARBA00004429"/>
    </source>
</evidence>
<feature type="transmembrane region" description="Helical" evidence="7">
    <location>
        <begin position="56"/>
        <end position="74"/>
    </location>
</feature>
<evidence type="ECO:0000256" key="2">
    <source>
        <dbReference type="ARBA" id="ARBA00008335"/>
    </source>
</evidence>
<evidence type="ECO:0000256" key="6">
    <source>
        <dbReference type="ARBA" id="ARBA00023136"/>
    </source>
</evidence>
<dbReference type="AlphaFoldDB" id="A0AAE4VKC0"/>
<dbReference type="Pfam" id="PF07690">
    <property type="entry name" value="MFS_1"/>
    <property type="match status" value="1"/>
</dbReference>
<keyword evidence="10" id="KW-1185">Reference proteome</keyword>
<dbReference type="Gene3D" id="1.20.1250.20">
    <property type="entry name" value="MFS general substrate transporter like domains"/>
    <property type="match status" value="1"/>
</dbReference>
<dbReference type="InterPro" id="IPR051788">
    <property type="entry name" value="MFS_Transporter"/>
</dbReference>
<feature type="transmembrane region" description="Helical" evidence="7">
    <location>
        <begin position="368"/>
        <end position="392"/>
    </location>
</feature>
<dbReference type="PROSITE" id="PS50850">
    <property type="entry name" value="MFS"/>
    <property type="match status" value="1"/>
</dbReference>
<feature type="transmembrane region" description="Helical" evidence="7">
    <location>
        <begin position="336"/>
        <end position="356"/>
    </location>
</feature>
<dbReference type="EMBL" id="JARGYU010000002">
    <property type="protein sequence ID" value="MDZ5761382.1"/>
    <property type="molecule type" value="Genomic_DNA"/>
</dbReference>
<feature type="transmembrane region" description="Helical" evidence="7">
    <location>
        <begin position="412"/>
        <end position="437"/>
    </location>
</feature>
<feature type="transmembrane region" description="Helical" evidence="7">
    <location>
        <begin position="103"/>
        <end position="127"/>
    </location>
</feature>
<dbReference type="RefSeq" id="WP_322498810.1">
    <property type="nucleotide sequence ID" value="NZ_JARGYU010000002.1"/>
</dbReference>
<evidence type="ECO:0000256" key="7">
    <source>
        <dbReference type="SAM" id="Phobius"/>
    </source>
</evidence>
<comment type="subcellular location">
    <subcellularLocation>
        <location evidence="1">Cell inner membrane</location>
        <topology evidence="1">Multi-pass membrane protein</topology>
    </subcellularLocation>
</comment>
<evidence type="ECO:0000256" key="4">
    <source>
        <dbReference type="ARBA" id="ARBA00022692"/>
    </source>
</evidence>
<reference evidence="9" key="1">
    <citation type="submission" date="2023-02" db="EMBL/GenBank/DDBJ databases">
        <title>Host association and intracellularity evolved multiple times independently in the Rickettsiales.</title>
        <authorList>
            <person name="Castelli M."/>
            <person name="Nardi T."/>
            <person name="Gammuto L."/>
            <person name="Bellinzona G."/>
            <person name="Sabaneyeva E."/>
            <person name="Potekhin A."/>
            <person name="Serra V."/>
            <person name="Petroni G."/>
            <person name="Sassera D."/>
        </authorList>
    </citation>
    <scope>NUCLEOTIDE SEQUENCE</scope>
    <source>
        <strain evidence="9">USBL-36I1</strain>
    </source>
</reference>
<keyword evidence="4 7" id="KW-0812">Transmembrane</keyword>
<feature type="domain" description="Major facilitator superfamily (MFS) profile" evidence="8">
    <location>
        <begin position="12"/>
        <end position="444"/>
    </location>
</feature>
<feature type="transmembrane region" description="Helical" evidence="7">
    <location>
        <begin position="166"/>
        <end position="187"/>
    </location>
</feature>
<name>A0AAE4VKC0_9RICK</name>
<keyword evidence="6 7" id="KW-0472">Membrane</keyword>
<comment type="caution">
    <text evidence="9">The sequence shown here is derived from an EMBL/GenBank/DDBJ whole genome shotgun (WGS) entry which is preliminary data.</text>
</comment>
<dbReference type="InterPro" id="IPR011701">
    <property type="entry name" value="MFS"/>
</dbReference>
<dbReference type="SUPFAM" id="SSF103473">
    <property type="entry name" value="MFS general substrate transporter"/>
    <property type="match status" value="1"/>
</dbReference>
<keyword evidence="5 7" id="KW-1133">Transmembrane helix</keyword>
<dbReference type="GO" id="GO:0005886">
    <property type="term" value="C:plasma membrane"/>
    <property type="evidence" value="ECO:0007669"/>
    <property type="project" value="UniProtKB-SubCell"/>
</dbReference>
<dbReference type="GO" id="GO:0022857">
    <property type="term" value="F:transmembrane transporter activity"/>
    <property type="evidence" value="ECO:0007669"/>
    <property type="project" value="InterPro"/>
</dbReference>
<feature type="transmembrane region" description="Helical" evidence="7">
    <location>
        <begin position="271"/>
        <end position="291"/>
    </location>
</feature>
<proteinExistence type="inferred from homology"/>
<keyword evidence="3" id="KW-0813">Transport</keyword>
<dbReference type="InterPro" id="IPR020846">
    <property type="entry name" value="MFS_dom"/>
</dbReference>
<dbReference type="PANTHER" id="PTHR23514">
    <property type="entry name" value="BYPASS OF STOP CODON PROTEIN 6"/>
    <property type="match status" value="1"/>
</dbReference>
<feature type="transmembrane region" description="Helical" evidence="7">
    <location>
        <begin position="12"/>
        <end position="36"/>
    </location>
</feature>
<sequence length="447" mass="50081">MSKNRSKEYRTSYIIWFIVSMLYGFQYLLRVFPAIAINEIKIKFGITNADFGQFAGIYYIGYSIGHIPFSILLTRYSSKNNFFIAIACILIGTLPNLTSKYWIINIIGRFIVGFGSAGILLSAMKIIRLSFNDGYEKMLGFMVTFALLLVSLFNKPAMIIIENYGFDWLILGFMIISIFMTILIFFIPGSNKIKKIFKISENEDSISPSINKKSKSEKSGVAKDVISVIFNWKIITISIIGGLMLGVLEGFADAWAMPFLKIVYNMDSNQVALGSSCIFIGLCIGFPFIGMMAEISKNKISNYILIMTCALGMLILFIMLIFKICDYSVNIFDNTVNLAHLVLFLLGILCGYQISIISEATNYVSPRLFSLSSAISNMIMMSFGSFFHISISKVISNSNDINMSNGGFTEQSLINGCMVIVICLIISITGISLLWLYDFLTRKKIKI</sequence>
<evidence type="ECO:0000313" key="9">
    <source>
        <dbReference type="EMBL" id="MDZ5761382.1"/>
    </source>
</evidence>
<evidence type="ECO:0000313" key="10">
    <source>
        <dbReference type="Proteomes" id="UP001289135"/>
    </source>
</evidence>
<dbReference type="PANTHER" id="PTHR23514:SF3">
    <property type="entry name" value="BYPASS OF STOP CODON PROTEIN 6"/>
    <property type="match status" value="1"/>
</dbReference>
<dbReference type="Proteomes" id="UP001289135">
    <property type="component" value="Unassembled WGS sequence"/>
</dbReference>
<dbReference type="InterPro" id="IPR036259">
    <property type="entry name" value="MFS_trans_sf"/>
</dbReference>
<feature type="transmembrane region" description="Helical" evidence="7">
    <location>
        <begin position="225"/>
        <end position="251"/>
    </location>
</feature>
<evidence type="ECO:0000256" key="5">
    <source>
        <dbReference type="ARBA" id="ARBA00022989"/>
    </source>
</evidence>
<feature type="transmembrane region" description="Helical" evidence="7">
    <location>
        <begin position="303"/>
        <end position="324"/>
    </location>
</feature>
<comment type="similarity">
    <text evidence="2">Belongs to the major facilitator superfamily.</text>
</comment>
<accession>A0AAE4VKC0</accession>
<protein>
    <submittedName>
        <fullName evidence="9">MFS transporter</fullName>
    </submittedName>
</protein>
<evidence type="ECO:0000256" key="3">
    <source>
        <dbReference type="ARBA" id="ARBA00022448"/>
    </source>
</evidence>
<evidence type="ECO:0000259" key="8">
    <source>
        <dbReference type="PROSITE" id="PS50850"/>
    </source>
</evidence>
<feature type="transmembrane region" description="Helical" evidence="7">
    <location>
        <begin position="139"/>
        <end position="160"/>
    </location>
</feature>
<feature type="transmembrane region" description="Helical" evidence="7">
    <location>
        <begin position="81"/>
        <end position="97"/>
    </location>
</feature>